<gene>
    <name evidence="1" type="ORF">LITE_LOCUS24293</name>
</gene>
<name>A0AAV0LJ09_9ROSI</name>
<evidence type="ECO:0000313" key="2">
    <source>
        <dbReference type="Proteomes" id="UP001154282"/>
    </source>
</evidence>
<sequence>MKSKGLQGKRARAPIPSNNVLSVSESNVEGLNCCSWQDRQASRLFFSVFPHLHSFCAGTA</sequence>
<protein>
    <submittedName>
        <fullName evidence="1">Uncharacterized protein</fullName>
    </submittedName>
</protein>
<dbReference type="AlphaFoldDB" id="A0AAV0LJ09"/>
<proteinExistence type="predicted"/>
<comment type="caution">
    <text evidence="1">The sequence shown here is derived from an EMBL/GenBank/DDBJ whole genome shotgun (WGS) entry which is preliminary data.</text>
</comment>
<organism evidence="1 2">
    <name type="scientific">Linum tenue</name>
    <dbReference type="NCBI Taxonomy" id="586396"/>
    <lineage>
        <taxon>Eukaryota</taxon>
        <taxon>Viridiplantae</taxon>
        <taxon>Streptophyta</taxon>
        <taxon>Embryophyta</taxon>
        <taxon>Tracheophyta</taxon>
        <taxon>Spermatophyta</taxon>
        <taxon>Magnoliopsida</taxon>
        <taxon>eudicotyledons</taxon>
        <taxon>Gunneridae</taxon>
        <taxon>Pentapetalae</taxon>
        <taxon>rosids</taxon>
        <taxon>fabids</taxon>
        <taxon>Malpighiales</taxon>
        <taxon>Linaceae</taxon>
        <taxon>Linum</taxon>
    </lineage>
</organism>
<dbReference type="EMBL" id="CAMGYJ010000006">
    <property type="protein sequence ID" value="CAI0434487.1"/>
    <property type="molecule type" value="Genomic_DNA"/>
</dbReference>
<keyword evidence="2" id="KW-1185">Reference proteome</keyword>
<reference evidence="1" key="1">
    <citation type="submission" date="2022-08" db="EMBL/GenBank/DDBJ databases">
        <authorList>
            <person name="Gutierrez-Valencia J."/>
        </authorList>
    </citation>
    <scope>NUCLEOTIDE SEQUENCE</scope>
</reference>
<evidence type="ECO:0000313" key="1">
    <source>
        <dbReference type="EMBL" id="CAI0434487.1"/>
    </source>
</evidence>
<accession>A0AAV0LJ09</accession>
<dbReference type="Proteomes" id="UP001154282">
    <property type="component" value="Unassembled WGS sequence"/>
</dbReference>